<gene>
    <name evidence="1" type="ORF">GCM10007891_05300</name>
</gene>
<organism evidence="1 2">
    <name type="scientific">Methylophaga thalassica</name>
    <dbReference type="NCBI Taxonomy" id="40223"/>
    <lineage>
        <taxon>Bacteria</taxon>
        <taxon>Pseudomonadati</taxon>
        <taxon>Pseudomonadota</taxon>
        <taxon>Gammaproteobacteria</taxon>
        <taxon>Thiotrichales</taxon>
        <taxon>Piscirickettsiaceae</taxon>
        <taxon>Methylophaga</taxon>
    </lineage>
</organism>
<reference evidence="1" key="2">
    <citation type="submission" date="2023-01" db="EMBL/GenBank/DDBJ databases">
        <title>Draft genome sequence of Methylophaga thalassica strain NBRC 102424.</title>
        <authorList>
            <person name="Sun Q."/>
            <person name="Mori K."/>
        </authorList>
    </citation>
    <scope>NUCLEOTIDE SEQUENCE</scope>
    <source>
        <strain evidence="1">NBRC 102424</strain>
    </source>
</reference>
<protein>
    <submittedName>
        <fullName evidence="1">Uncharacterized protein</fullName>
    </submittedName>
</protein>
<comment type="caution">
    <text evidence="1">The sequence shown here is derived from an EMBL/GenBank/DDBJ whole genome shotgun (WGS) entry which is preliminary data.</text>
</comment>
<dbReference type="EMBL" id="BSND01000003">
    <property type="protein sequence ID" value="GLP98676.1"/>
    <property type="molecule type" value="Genomic_DNA"/>
</dbReference>
<evidence type="ECO:0000313" key="1">
    <source>
        <dbReference type="EMBL" id="GLP98676.1"/>
    </source>
</evidence>
<dbReference type="Proteomes" id="UP001161423">
    <property type="component" value="Unassembled WGS sequence"/>
</dbReference>
<proteinExistence type="predicted"/>
<dbReference type="InterPro" id="IPR009225">
    <property type="entry name" value="Phage_head_completion_GpL"/>
</dbReference>
<dbReference type="Pfam" id="PF05926">
    <property type="entry name" value="Phage_GPL"/>
    <property type="match status" value="1"/>
</dbReference>
<reference evidence="1" key="1">
    <citation type="journal article" date="2014" name="Int. J. Syst. Evol. Microbiol.">
        <title>Complete genome of a new Firmicutes species belonging to the dominant human colonic microbiota ('Ruminococcus bicirculans') reveals two chromosomes and a selective capacity to utilize plant glucans.</title>
        <authorList>
            <consortium name="NISC Comparative Sequencing Program"/>
            <person name="Wegmann U."/>
            <person name="Louis P."/>
            <person name="Goesmann A."/>
            <person name="Henrissat B."/>
            <person name="Duncan S.H."/>
            <person name="Flint H.J."/>
        </authorList>
    </citation>
    <scope>NUCLEOTIDE SEQUENCE</scope>
    <source>
        <strain evidence="1">NBRC 102424</strain>
    </source>
</reference>
<keyword evidence="2" id="KW-1185">Reference proteome</keyword>
<name>A0ABQ5TTE1_9GAMM</name>
<sequence>MSLTGKPSLANASPITNDGWWPDVSTADLVSKYRVPSDIADDTISTGLSLAVVRVNETLDPVKQHLLTLGYADFESYLTANSSPVVSSELLLVHYEAAVYSRAKAYLLQQFISMNRREIAENQAKESEQTEKFWLDESQSSIASLWNTFFPDNPKMKTHGFHAVLL</sequence>
<dbReference type="RefSeq" id="WP_284722335.1">
    <property type="nucleotide sequence ID" value="NZ_BSND01000003.1"/>
</dbReference>
<accession>A0ABQ5TTE1</accession>
<evidence type="ECO:0000313" key="2">
    <source>
        <dbReference type="Proteomes" id="UP001161423"/>
    </source>
</evidence>